<comment type="caution">
    <text evidence="2">The sequence shown here is derived from an EMBL/GenBank/DDBJ whole genome shotgun (WGS) entry which is preliminary data.</text>
</comment>
<gene>
    <name evidence="2" type="ORF">MSIMFB_01244</name>
</gene>
<protein>
    <submittedName>
        <fullName evidence="2">Uncharacterized protein</fullName>
    </submittedName>
</protein>
<dbReference type="AlphaFoldDB" id="A0A7Z7N8I0"/>
<dbReference type="EMBL" id="OCTY01000002">
    <property type="protein sequence ID" value="SOJ53746.1"/>
    <property type="molecule type" value="Genomic_DNA"/>
</dbReference>
<keyword evidence="3" id="KW-1185">Reference proteome</keyword>
<evidence type="ECO:0000256" key="1">
    <source>
        <dbReference type="SAM" id="MobiDB-lite"/>
    </source>
</evidence>
<feature type="region of interest" description="Disordered" evidence="1">
    <location>
        <begin position="40"/>
        <end position="66"/>
    </location>
</feature>
<accession>A0A7Z7N8I0</accession>
<dbReference type="Proteomes" id="UP000554965">
    <property type="component" value="Unassembled WGS sequence"/>
</dbReference>
<proteinExistence type="predicted"/>
<reference evidence="2 3" key="1">
    <citation type="submission" date="2017-10" db="EMBL/GenBank/DDBJ databases">
        <authorList>
            <consortium name="Urmite Genomes"/>
        </authorList>
    </citation>
    <scope>NUCLEOTIDE SEQUENCE [LARGE SCALE GENOMIC DNA]</scope>
    <source>
        <strain evidence="2 3">FB-527</strain>
    </source>
</reference>
<evidence type="ECO:0000313" key="3">
    <source>
        <dbReference type="Proteomes" id="UP000554965"/>
    </source>
</evidence>
<organism evidence="2 3">
    <name type="scientific">Mycobacterium simulans</name>
    <dbReference type="NCBI Taxonomy" id="627089"/>
    <lineage>
        <taxon>Bacteria</taxon>
        <taxon>Bacillati</taxon>
        <taxon>Actinomycetota</taxon>
        <taxon>Actinomycetes</taxon>
        <taxon>Mycobacteriales</taxon>
        <taxon>Mycobacteriaceae</taxon>
        <taxon>Mycobacterium</taxon>
    </lineage>
</organism>
<sequence>MERLFQLVGIQDQPLGDLRALARRGEARIAELSEQLSRSQAELETRKNLKTNAKGNDGPAIELIDR</sequence>
<evidence type="ECO:0000313" key="2">
    <source>
        <dbReference type="EMBL" id="SOJ53746.1"/>
    </source>
</evidence>
<name>A0A7Z7N8I0_9MYCO</name>